<dbReference type="EnsemblPlants" id="OB06G24590.1">
    <property type="protein sequence ID" value="OB06G24590.1"/>
    <property type="gene ID" value="OB06G24590"/>
</dbReference>
<name>J3MEL5_ORYBR</name>
<protein>
    <submittedName>
        <fullName evidence="2">Uncharacterized protein</fullName>
    </submittedName>
</protein>
<dbReference type="AlphaFoldDB" id="J3MEL5"/>
<evidence type="ECO:0000313" key="3">
    <source>
        <dbReference type="Proteomes" id="UP000006038"/>
    </source>
</evidence>
<reference evidence="2" key="2">
    <citation type="submission" date="2013-04" db="UniProtKB">
        <authorList>
            <consortium name="EnsemblPlants"/>
        </authorList>
    </citation>
    <scope>IDENTIFICATION</scope>
</reference>
<organism evidence="2">
    <name type="scientific">Oryza brachyantha</name>
    <name type="common">malo sina</name>
    <dbReference type="NCBI Taxonomy" id="4533"/>
    <lineage>
        <taxon>Eukaryota</taxon>
        <taxon>Viridiplantae</taxon>
        <taxon>Streptophyta</taxon>
        <taxon>Embryophyta</taxon>
        <taxon>Tracheophyta</taxon>
        <taxon>Spermatophyta</taxon>
        <taxon>Magnoliopsida</taxon>
        <taxon>Liliopsida</taxon>
        <taxon>Poales</taxon>
        <taxon>Poaceae</taxon>
        <taxon>BOP clade</taxon>
        <taxon>Oryzoideae</taxon>
        <taxon>Oryzeae</taxon>
        <taxon>Oryzinae</taxon>
        <taxon>Oryza</taxon>
    </lineage>
</organism>
<sequence length="72" mass="8143">VTCHRHLSHCRCHHRNPVQDAQAKWEEQARSCRPSSRTSRQSSPTSASLRSQAVPPTSSPRSRWCAPRSHVS</sequence>
<accession>J3MEL5</accession>
<feature type="region of interest" description="Disordered" evidence="1">
    <location>
        <begin position="24"/>
        <end position="72"/>
    </location>
</feature>
<keyword evidence="3" id="KW-1185">Reference proteome</keyword>
<evidence type="ECO:0000256" key="1">
    <source>
        <dbReference type="SAM" id="MobiDB-lite"/>
    </source>
</evidence>
<evidence type="ECO:0000313" key="2">
    <source>
        <dbReference type="EnsemblPlants" id="OB06G24590.1"/>
    </source>
</evidence>
<feature type="compositionally biased region" description="Low complexity" evidence="1">
    <location>
        <begin position="31"/>
        <end position="52"/>
    </location>
</feature>
<reference evidence="2" key="1">
    <citation type="journal article" date="2013" name="Nat. Commun.">
        <title>Whole-genome sequencing of Oryza brachyantha reveals mechanisms underlying Oryza genome evolution.</title>
        <authorList>
            <person name="Chen J."/>
            <person name="Huang Q."/>
            <person name="Gao D."/>
            <person name="Wang J."/>
            <person name="Lang Y."/>
            <person name="Liu T."/>
            <person name="Li B."/>
            <person name="Bai Z."/>
            <person name="Luis Goicoechea J."/>
            <person name="Liang C."/>
            <person name="Chen C."/>
            <person name="Zhang W."/>
            <person name="Sun S."/>
            <person name="Liao Y."/>
            <person name="Zhang X."/>
            <person name="Yang L."/>
            <person name="Song C."/>
            <person name="Wang M."/>
            <person name="Shi J."/>
            <person name="Liu G."/>
            <person name="Liu J."/>
            <person name="Zhou H."/>
            <person name="Zhou W."/>
            <person name="Yu Q."/>
            <person name="An N."/>
            <person name="Chen Y."/>
            <person name="Cai Q."/>
            <person name="Wang B."/>
            <person name="Liu B."/>
            <person name="Min J."/>
            <person name="Huang Y."/>
            <person name="Wu H."/>
            <person name="Li Z."/>
            <person name="Zhang Y."/>
            <person name="Yin Y."/>
            <person name="Song W."/>
            <person name="Jiang J."/>
            <person name="Jackson S.A."/>
            <person name="Wing R.A."/>
            <person name="Wang J."/>
            <person name="Chen M."/>
        </authorList>
    </citation>
    <scope>NUCLEOTIDE SEQUENCE [LARGE SCALE GENOMIC DNA]</scope>
    <source>
        <strain evidence="2">cv. IRGC 101232</strain>
    </source>
</reference>
<proteinExistence type="predicted"/>
<dbReference type="Gramene" id="OB06G24590.1">
    <property type="protein sequence ID" value="OB06G24590.1"/>
    <property type="gene ID" value="OB06G24590"/>
</dbReference>
<dbReference type="Proteomes" id="UP000006038">
    <property type="component" value="Chromosome 6"/>
</dbReference>
<dbReference type="HOGENOM" id="CLU_2729771_0_0_1"/>